<evidence type="ECO:0000313" key="3">
    <source>
        <dbReference type="EMBL" id="KAF4640870.1"/>
    </source>
</evidence>
<feature type="transmembrane region" description="Helical" evidence="2">
    <location>
        <begin position="212"/>
        <end position="232"/>
    </location>
</feature>
<organism evidence="3 4">
    <name type="scientific">Toxoplasma gondii</name>
    <dbReference type="NCBI Taxonomy" id="5811"/>
    <lineage>
        <taxon>Eukaryota</taxon>
        <taxon>Sar</taxon>
        <taxon>Alveolata</taxon>
        <taxon>Apicomplexa</taxon>
        <taxon>Conoidasida</taxon>
        <taxon>Coccidia</taxon>
        <taxon>Eucoccidiorida</taxon>
        <taxon>Eimeriorina</taxon>
        <taxon>Sarcocystidae</taxon>
        <taxon>Toxoplasma</taxon>
    </lineage>
</organism>
<evidence type="ECO:0000256" key="1">
    <source>
        <dbReference type="SAM" id="MobiDB-lite"/>
    </source>
</evidence>
<reference evidence="3 4" key="1">
    <citation type="submission" date="2020-03" db="EMBL/GenBank/DDBJ databases">
        <title>Genome sequence of Toxoplasma gondii RH-88 strain.</title>
        <authorList>
            <person name="Lorenzi H.A."/>
            <person name="Venepally P."/>
            <person name="Rozenberg A."/>
            <person name="Sibley D."/>
        </authorList>
    </citation>
    <scope>NUCLEOTIDE SEQUENCE [LARGE SCALE GENOMIC DNA]</scope>
    <source>
        <strain evidence="3 4">RH-88</strain>
    </source>
</reference>
<gene>
    <name evidence="3" type="ORF">TGRH88_047960</name>
</gene>
<accession>A0A7J6K218</accession>
<sequence>MKPTPGRVVLSPVVTRGENRLVNMIEKKLSGFPSGLQLTAQLKARRGLLFRRGSSVLLLSVALCLVVLAPFVPFDCPTRRTCTALADAVTSLETDTGWNDSSSWTDTQQDTAVEGSADAREDGSATELDGGGTEGDGSATELDGGATDVYGGATDADGGAIDVEGGVTEGMSMTLGDATESYAIESLRAPSRSPSVAALVPRIHRSRQARPIVVSGILASVVLSIILGAIFLNSDRILITETTPSPNATPPEIADVEGVEKVFTQPISDGMTQAQRLHASYGASEHTGSSLVTKKKDSMRRELVVAGLATVAAGIALVSLHKKLENLSEHTVHRQMGGWSQVRVKGNIDFCRDVRVSALTQASHKD</sequence>
<evidence type="ECO:0000256" key="2">
    <source>
        <dbReference type="SAM" id="Phobius"/>
    </source>
</evidence>
<proteinExistence type="predicted"/>
<dbReference type="AlphaFoldDB" id="A0A7J6K218"/>
<feature type="transmembrane region" description="Helical" evidence="2">
    <location>
        <begin position="55"/>
        <end position="74"/>
    </location>
</feature>
<feature type="compositionally biased region" description="Polar residues" evidence="1">
    <location>
        <begin position="94"/>
        <end position="111"/>
    </location>
</feature>
<feature type="region of interest" description="Disordered" evidence="1">
    <location>
        <begin position="94"/>
        <end position="146"/>
    </location>
</feature>
<dbReference type="EMBL" id="JAAUHK010000195">
    <property type="protein sequence ID" value="KAF4640870.1"/>
    <property type="molecule type" value="Genomic_DNA"/>
</dbReference>
<dbReference type="VEuPathDB" id="ToxoDB:TGME49_228780"/>
<name>A0A7J6K218_TOXGO</name>
<keyword evidence="2" id="KW-0472">Membrane</keyword>
<feature type="transmembrane region" description="Helical" evidence="2">
    <location>
        <begin position="303"/>
        <end position="321"/>
    </location>
</feature>
<dbReference type="Proteomes" id="UP000557509">
    <property type="component" value="Unassembled WGS sequence"/>
</dbReference>
<keyword evidence="4" id="KW-1185">Reference proteome</keyword>
<comment type="caution">
    <text evidence="3">The sequence shown here is derived from an EMBL/GenBank/DDBJ whole genome shotgun (WGS) entry which is preliminary data.</text>
</comment>
<keyword evidence="2" id="KW-0812">Transmembrane</keyword>
<keyword evidence="2" id="KW-1133">Transmembrane helix</keyword>
<evidence type="ECO:0000313" key="4">
    <source>
        <dbReference type="Proteomes" id="UP000557509"/>
    </source>
</evidence>
<protein>
    <submittedName>
        <fullName evidence="3">Family C protein</fullName>
    </submittedName>
</protein>